<keyword evidence="1" id="KW-0175">Coiled coil</keyword>
<dbReference type="Proteomes" id="UP000001288">
    <property type="component" value="Chromosome"/>
</dbReference>
<dbReference type="RefSeq" id="WP_003731904.1">
    <property type="nucleotide sequence ID" value="NC_017544.1"/>
</dbReference>
<gene>
    <name evidence="2" type="ordered locus">LMRG_01652</name>
</gene>
<dbReference type="Pfam" id="PF05565">
    <property type="entry name" value="Sipho_Gp157"/>
    <property type="match status" value="1"/>
</dbReference>
<dbReference type="EMBL" id="CP002002">
    <property type="protein sequence ID" value="AEO07167.1"/>
    <property type="molecule type" value="Genomic_DNA"/>
</dbReference>
<sequence>MKLYELTDNYLKVQEFLEENNTDAVKDTLDALTDSFHDKSENIVKIIKSLAADAEMAGIEAKRLLKRKQALENNVQNLKNYLQTEMERMEIRKINSTLFTIQIQKNPPSVEIVEEALLKPFFLLQEPKIDKKRIAEILKSGEEVKGARLVESESIRIR</sequence>
<dbReference type="KEGG" id="lmt:LMRG_01652"/>
<organism evidence="2 3">
    <name type="scientific">Listeria monocytogenes serotype 1/2a (strain 10403S)</name>
    <dbReference type="NCBI Taxonomy" id="393133"/>
    <lineage>
        <taxon>Bacteria</taxon>
        <taxon>Bacillati</taxon>
        <taxon>Bacillota</taxon>
        <taxon>Bacilli</taxon>
        <taxon>Bacillales</taxon>
        <taxon>Listeriaceae</taxon>
        <taxon>Listeria</taxon>
    </lineage>
</organism>
<evidence type="ECO:0000256" key="1">
    <source>
        <dbReference type="SAM" id="Coils"/>
    </source>
</evidence>
<reference evidence="3" key="1">
    <citation type="submission" date="2010-04" db="EMBL/GenBank/DDBJ databases">
        <title>The genome sequence of Listeria monocytogenes strain 10403S.</title>
        <authorList>
            <consortium name="The Broad Institute Genome Sequencing Platform"/>
            <consortium name="The Broad Institute Genome Sequencing Center for Infectious Disease."/>
            <person name="Borowsky M."/>
            <person name="Borodovsky M."/>
            <person name="Young S.K."/>
            <person name="Zeng Q."/>
            <person name="Koehrsen M."/>
            <person name="Fitzgerald M."/>
            <person name="Wiedmann M."/>
            <person name="Swaminathan B."/>
            <person name="Lauer P."/>
            <person name="Portnoy D."/>
            <person name="Cossart P."/>
            <person name="Buchrieser C."/>
            <person name="Higgins D."/>
            <person name="Abouelleil A."/>
            <person name="Alvarado L."/>
            <person name="Arachchi H.M."/>
            <person name="Berlin A."/>
            <person name="Borenstein D."/>
            <person name="Brown A."/>
            <person name="Chapman S.B."/>
            <person name="Chen Z."/>
            <person name="Dunbar C.D."/>
            <person name="Engels R."/>
            <person name="Freedman E."/>
            <person name="Gearin G."/>
            <person name="Gellesch M."/>
            <person name="Goldberg J."/>
            <person name="Griggs A."/>
            <person name="Gujja S."/>
            <person name="Heilman E."/>
            <person name="Heiman D."/>
            <person name="Howarth C."/>
            <person name="Jen D."/>
            <person name="Larson L."/>
            <person name="Lui A."/>
            <person name="MacDonald J."/>
            <person name="Mehta T."/>
            <person name="Montmayeur A."/>
            <person name="Neiman D."/>
            <person name="Park D."/>
            <person name="Pearson M."/>
            <person name="Priest M."/>
            <person name="Richards J."/>
            <person name="Roberts A."/>
            <person name="Saif S."/>
            <person name="Shea T."/>
            <person name="Shenoy N."/>
            <person name="Sisk P."/>
            <person name="Stolte C."/>
            <person name="Sykes S."/>
            <person name="Walk T."/>
            <person name="White J."/>
            <person name="Yandava C."/>
            <person name="Haas B."/>
            <person name="Nusbaum C."/>
            <person name="Birren B."/>
        </authorList>
    </citation>
    <scope>NUCLEOTIDE SEQUENCE [LARGE SCALE GENOMIC DNA]</scope>
    <source>
        <strain evidence="3">10403S</strain>
    </source>
</reference>
<dbReference type="HOGENOM" id="CLU_124446_1_0_9"/>
<proteinExistence type="predicted"/>
<feature type="coiled-coil region" evidence="1">
    <location>
        <begin position="54"/>
        <end position="88"/>
    </location>
</feature>
<dbReference type="InterPro" id="IPR008840">
    <property type="entry name" value="Sipho_Gp157"/>
</dbReference>
<protein>
    <recommendedName>
        <fullName evidence="4">Siphovirus Gp157 family protein</fullName>
    </recommendedName>
</protein>
<evidence type="ECO:0008006" key="4">
    <source>
        <dbReference type="Google" id="ProtNLM"/>
    </source>
</evidence>
<evidence type="ECO:0000313" key="3">
    <source>
        <dbReference type="Proteomes" id="UP000001288"/>
    </source>
</evidence>
<name>A0A0H3GI58_LISM4</name>
<evidence type="ECO:0000313" key="2">
    <source>
        <dbReference type="EMBL" id="AEO07167.1"/>
    </source>
</evidence>
<dbReference type="AlphaFoldDB" id="A0A0H3GI58"/>
<accession>A0A0H3GI58</accession>